<keyword evidence="3 6" id="KW-0808">Transferase</keyword>
<keyword evidence="2 6" id="KW-0489">Methyltransferase</keyword>
<evidence type="ECO:0000256" key="1">
    <source>
        <dbReference type="ARBA" id="ARBA00022485"/>
    </source>
</evidence>
<dbReference type="GO" id="GO:0070041">
    <property type="term" value="F:rRNA (uridine-C5-)-methyltransferase activity"/>
    <property type="evidence" value="ECO:0007669"/>
    <property type="project" value="TreeGrafter"/>
</dbReference>
<evidence type="ECO:0000256" key="5">
    <source>
        <dbReference type="ARBA" id="ARBA00023014"/>
    </source>
</evidence>
<feature type="binding site" evidence="6">
    <location>
        <position position="340"/>
    </location>
    <ligand>
        <name>S-adenosyl-L-methionine</name>
        <dbReference type="ChEBI" id="CHEBI:59789"/>
    </ligand>
</feature>
<protein>
    <submittedName>
        <fullName evidence="8">RNA methyltransferase, TrmA family</fullName>
    </submittedName>
</protein>
<reference evidence="8 9" key="1">
    <citation type="journal article" date="2013" name="PLoS Genet.">
        <title>A gene transfer agent and a dynamic repertoire of secretion systems hold the keys to the explosive radiation of the emerging pathogen Bartonella.</title>
        <authorList>
            <person name="Guy L."/>
            <person name="Nystedt B."/>
            <person name="Toft C."/>
            <person name="Zaremba-Niedzwiedzka K."/>
            <person name="Berglund E.C."/>
            <person name="Granberg F."/>
            <person name="Naslund K."/>
            <person name="Eriksson A.S."/>
            <person name="Andersson S.G."/>
        </authorList>
    </citation>
    <scope>NUCLEOTIDE SEQUENCE [LARGE SCALE GENOMIC DNA]</scope>
    <source>
        <strain evidence="8 9">Aust/NH1</strain>
    </source>
</reference>
<dbReference type="Pfam" id="PF05958">
    <property type="entry name" value="tRNA_U5-meth_tr"/>
    <property type="match status" value="1"/>
</dbReference>
<dbReference type="AlphaFoldDB" id="M1P342"/>
<dbReference type="OrthoDB" id="9804590at2"/>
<dbReference type="PROSITE" id="PS01230">
    <property type="entry name" value="TRMA_1"/>
    <property type="match status" value="1"/>
</dbReference>
<evidence type="ECO:0000256" key="6">
    <source>
        <dbReference type="PROSITE-ProRule" id="PRU01024"/>
    </source>
</evidence>
<evidence type="ECO:0000256" key="2">
    <source>
        <dbReference type="ARBA" id="ARBA00022603"/>
    </source>
</evidence>
<feature type="binding site" evidence="6">
    <location>
        <position position="292"/>
    </location>
    <ligand>
        <name>S-adenosyl-L-methionine</name>
        <dbReference type="ChEBI" id="CHEBI:59789"/>
    </ligand>
</feature>
<feature type="binding site" evidence="6">
    <location>
        <position position="245"/>
    </location>
    <ligand>
        <name>S-adenosyl-L-methionine</name>
        <dbReference type="ChEBI" id="CHEBI:59789"/>
    </ligand>
</feature>
<dbReference type="InterPro" id="IPR010280">
    <property type="entry name" value="U5_MeTrfase_fam"/>
</dbReference>
<dbReference type="PANTHER" id="PTHR11061">
    <property type="entry name" value="RNA M5U METHYLTRANSFERASE"/>
    <property type="match status" value="1"/>
</dbReference>
<dbReference type="InterPro" id="IPR029063">
    <property type="entry name" value="SAM-dependent_MTases_sf"/>
</dbReference>
<keyword evidence="1" id="KW-0479">Metal-binding</keyword>
<name>M1P342_BARAA</name>
<dbReference type="Proteomes" id="UP000011729">
    <property type="component" value="Chromosome"/>
</dbReference>
<dbReference type="PROSITE" id="PS51687">
    <property type="entry name" value="SAM_MT_RNA_M5U"/>
    <property type="match status" value="1"/>
</dbReference>
<keyword evidence="4 6" id="KW-0949">S-adenosyl-L-methionine</keyword>
<dbReference type="RefSeq" id="WP_015397753.1">
    <property type="nucleotide sequence ID" value="NC_020300.1"/>
</dbReference>
<dbReference type="PANTHER" id="PTHR11061:SF49">
    <property type="entry name" value="23S RRNA (URACIL(1939)-C(5))-METHYLTRANSFERASE RLMD"/>
    <property type="match status" value="1"/>
</dbReference>
<dbReference type="SUPFAM" id="SSF53335">
    <property type="entry name" value="S-adenosyl-L-methionine-dependent methyltransferases"/>
    <property type="match status" value="1"/>
</dbReference>
<keyword evidence="1" id="KW-0004">4Fe-4S</keyword>
<evidence type="ECO:0000256" key="4">
    <source>
        <dbReference type="ARBA" id="ARBA00022691"/>
    </source>
</evidence>
<evidence type="ECO:0000256" key="3">
    <source>
        <dbReference type="ARBA" id="ARBA00022679"/>
    </source>
</evidence>
<dbReference type="PATRIC" id="fig|1094489.3.peg.449"/>
<dbReference type="KEGG" id="baus:BAnh1_03630"/>
<dbReference type="GO" id="GO:0070475">
    <property type="term" value="P:rRNA base methylation"/>
    <property type="evidence" value="ECO:0007669"/>
    <property type="project" value="TreeGrafter"/>
</dbReference>
<dbReference type="Gene3D" id="2.40.50.1070">
    <property type="match status" value="1"/>
</dbReference>
<proteinExistence type="inferred from homology"/>
<feature type="active site" evidence="7">
    <location>
        <position position="366"/>
    </location>
</feature>
<gene>
    <name evidence="8" type="primary">rumA</name>
    <name evidence="8" type="ordered locus">BAnh1_03630</name>
</gene>
<keyword evidence="9" id="KW-1185">Reference proteome</keyword>
<evidence type="ECO:0000256" key="7">
    <source>
        <dbReference type="PROSITE-ProRule" id="PRU10015"/>
    </source>
</evidence>
<evidence type="ECO:0000313" key="9">
    <source>
        <dbReference type="Proteomes" id="UP000011729"/>
    </source>
</evidence>
<dbReference type="HOGENOM" id="CLU_014689_8_0_5"/>
<dbReference type="InterPro" id="IPR030390">
    <property type="entry name" value="MeTrfase_TrmA_AS"/>
</dbReference>
<dbReference type="Gene3D" id="2.40.50.140">
    <property type="entry name" value="Nucleic acid-binding proteins"/>
    <property type="match status" value="1"/>
</dbReference>
<feature type="binding site" evidence="6">
    <location>
        <position position="272"/>
    </location>
    <ligand>
        <name>S-adenosyl-L-methionine</name>
        <dbReference type="ChEBI" id="CHEBI:59789"/>
    </ligand>
</feature>
<dbReference type="Gene3D" id="3.40.50.150">
    <property type="entry name" value="Vaccinia Virus protein VP39"/>
    <property type="match status" value="1"/>
</dbReference>
<dbReference type="EMBL" id="CP003123">
    <property type="protein sequence ID" value="AGF74245.1"/>
    <property type="molecule type" value="Genomic_DNA"/>
</dbReference>
<comment type="similarity">
    <text evidence="6">Belongs to the class I-like SAM-binding methyltransferase superfamily. RNA M5U methyltransferase family.</text>
</comment>
<keyword evidence="1" id="KW-0408">Iron</keyword>
<accession>M1P342</accession>
<dbReference type="STRING" id="1094489.BAnh1_03630"/>
<keyword evidence="5" id="KW-0411">Iron-sulfur</keyword>
<dbReference type="GO" id="GO:0051539">
    <property type="term" value="F:4 iron, 4 sulfur cluster binding"/>
    <property type="evidence" value="ECO:0007669"/>
    <property type="project" value="UniProtKB-KW"/>
</dbReference>
<sequence>MSNDVIISRIGASGCGIAEIQQSFVNVPFALPGEIAKVDFRGKYGVLTAIKERSPERVDAVCQHFEKCGGCVLQHWRTDAYCFWKRQLVVDRFRECGLDVVVSPLIECGRYSRRRITLTASTTQRGCTVGFNRYLSHDLVAIEECPVACPKIISKLGAIRRICALLSSRAQRFHVTITSTENGLDVALSGHIALNESVRQKIICAALSFGITRLSVEDEILVEQEKPFVYFGDIRVELPPGGFLQATAEAETIMSDIILAHLKKAKNVADLFSGSGTFTLRMAKKMNIHAVENDGLALASLDRAARFTHGLKTVTCKKRDLFRCPLLAEELECFDGVVFDPPRAGAKEQARELAKTTVPYVVAVSCNPATLARDLSILVAGGYIIEKVTPIDQFLWSPHIEVVAVLSKRKAKAGWKL</sequence>
<dbReference type="InterPro" id="IPR012340">
    <property type="entry name" value="NA-bd_OB-fold"/>
</dbReference>
<organism evidence="8 9">
    <name type="scientific">Bartonella australis (strain Aust/NH1)</name>
    <dbReference type="NCBI Taxonomy" id="1094489"/>
    <lineage>
        <taxon>Bacteria</taxon>
        <taxon>Pseudomonadati</taxon>
        <taxon>Pseudomonadota</taxon>
        <taxon>Alphaproteobacteria</taxon>
        <taxon>Hyphomicrobiales</taxon>
        <taxon>Bartonellaceae</taxon>
        <taxon>Bartonella</taxon>
    </lineage>
</organism>
<evidence type="ECO:0000313" key="8">
    <source>
        <dbReference type="EMBL" id="AGF74245.1"/>
    </source>
</evidence>
<feature type="active site" description="Nucleophile" evidence="6">
    <location>
        <position position="366"/>
    </location>
</feature>
<dbReference type="eggNOG" id="COG2265">
    <property type="taxonomic scope" value="Bacteria"/>
</dbReference>